<name>A0A411HHF3_9GAMM</name>
<evidence type="ECO:0000259" key="2">
    <source>
        <dbReference type="Pfam" id="PF07732"/>
    </source>
</evidence>
<dbReference type="CDD" id="cd13868">
    <property type="entry name" value="CuRO_2_CotA_like"/>
    <property type="match status" value="1"/>
</dbReference>
<keyword evidence="4" id="KW-1185">Reference proteome</keyword>
<dbReference type="Proteomes" id="UP000291562">
    <property type="component" value="Chromosome"/>
</dbReference>
<dbReference type="Pfam" id="PF07731">
    <property type="entry name" value="Cu-oxidase_2"/>
    <property type="match status" value="1"/>
</dbReference>
<dbReference type="PROSITE" id="PS51318">
    <property type="entry name" value="TAT"/>
    <property type="match status" value="1"/>
</dbReference>
<dbReference type="Gene3D" id="2.60.40.420">
    <property type="entry name" value="Cupredoxins - blue copper proteins"/>
    <property type="match status" value="3"/>
</dbReference>
<proteinExistence type="predicted"/>
<dbReference type="CDD" id="cd13844">
    <property type="entry name" value="CuRO_1_BOD_CotA_like"/>
    <property type="match status" value="1"/>
</dbReference>
<dbReference type="EMBL" id="CP035704">
    <property type="protein sequence ID" value="QBB69945.1"/>
    <property type="molecule type" value="Genomic_DNA"/>
</dbReference>
<gene>
    <name evidence="3" type="ORF">ELE36_05975</name>
</gene>
<reference evidence="3 4" key="1">
    <citation type="submission" date="2019-01" db="EMBL/GenBank/DDBJ databases">
        <title>Pseudolysobacter antarctica gen. nov., sp. nov., isolated from Fildes Peninsula, Antarctica.</title>
        <authorList>
            <person name="Wei Z."/>
            <person name="Peng F."/>
        </authorList>
    </citation>
    <scope>NUCLEOTIDE SEQUENCE [LARGE SCALE GENOMIC DNA]</scope>
    <source>
        <strain evidence="3 4">AQ6-296</strain>
    </source>
</reference>
<dbReference type="GO" id="GO:0005507">
    <property type="term" value="F:copper ion binding"/>
    <property type="evidence" value="ECO:0007669"/>
    <property type="project" value="InterPro"/>
</dbReference>
<dbReference type="InterPro" id="IPR045087">
    <property type="entry name" value="Cu-oxidase_fam"/>
</dbReference>
<evidence type="ECO:0000259" key="1">
    <source>
        <dbReference type="Pfam" id="PF07731"/>
    </source>
</evidence>
<dbReference type="RefSeq" id="WP_129832204.1">
    <property type="nucleotide sequence ID" value="NZ_CP035704.1"/>
</dbReference>
<protein>
    <submittedName>
        <fullName evidence="3">Bilirubin oxidase</fullName>
    </submittedName>
</protein>
<dbReference type="GO" id="GO:0016491">
    <property type="term" value="F:oxidoreductase activity"/>
    <property type="evidence" value="ECO:0007669"/>
    <property type="project" value="InterPro"/>
</dbReference>
<dbReference type="SMR" id="A0A411HHF3"/>
<dbReference type="CDD" id="cd13891">
    <property type="entry name" value="CuRO_3_CotA_like"/>
    <property type="match status" value="1"/>
</dbReference>
<dbReference type="KEGG" id="xbc:ELE36_05975"/>
<dbReference type="SUPFAM" id="SSF49503">
    <property type="entry name" value="Cupredoxins"/>
    <property type="match status" value="3"/>
</dbReference>
<evidence type="ECO:0000313" key="4">
    <source>
        <dbReference type="Proteomes" id="UP000291562"/>
    </source>
</evidence>
<dbReference type="InterPro" id="IPR011707">
    <property type="entry name" value="Cu-oxidase-like_N"/>
</dbReference>
<dbReference type="PANTHER" id="PTHR48267">
    <property type="entry name" value="CUPREDOXIN SUPERFAMILY PROTEIN"/>
    <property type="match status" value="1"/>
</dbReference>
<accession>A0A411HHF3</accession>
<feature type="domain" description="Plastocyanin-like" evidence="2">
    <location>
        <begin position="148"/>
        <end position="215"/>
    </location>
</feature>
<dbReference type="InterPro" id="IPR008972">
    <property type="entry name" value="Cupredoxin"/>
</dbReference>
<dbReference type="Pfam" id="PF07732">
    <property type="entry name" value="Cu-oxidase_3"/>
    <property type="match status" value="2"/>
</dbReference>
<dbReference type="AlphaFoldDB" id="A0A411HHF3"/>
<feature type="domain" description="Plastocyanin-like" evidence="1">
    <location>
        <begin position="425"/>
        <end position="529"/>
    </location>
</feature>
<dbReference type="OrthoDB" id="9757546at2"/>
<organism evidence="3 4">
    <name type="scientific">Pseudolysobacter antarcticus</name>
    <dbReference type="NCBI Taxonomy" id="2511995"/>
    <lineage>
        <taxon>Bacteria</taxon>
        <taxon>Pseudomonadati</taxon>
        <taxon>Pseudomonadota</taxon>
        <taxon>Gammaproteobacteria</taxon>
        <taxon>Lysobacterales</taxon>
        <taxon>Rhodanobacteraceae</taxon>
        <taxon>Pseudolysobacter</taxon>
    </lineage>
</organism>
<dbReference type="InterPro" id="IPR006311">
    <property type="entry name" value="TAT_signal"/>
</dbReference>
<dbReference type="PANTHER" id="PTHR48267:SF1">
    <property type="entry name" value="BILIRUBIN OXIDASE"/>
    <property type="match status" value="1"/>
</dbReference>
<evidence type="ECO:0000313" key="3">
    <source>
        <dbReference type="EMBL" id="QBB69945.1"/>
    </source>
</evidence>
<sequence length="538" mass="60165">MIITRRRFLQTSSLVASALAFGSVGRAGLPRTAREVAVLDPKNLKPFVDPLPIPAIARNAGLRASPTNAALQIPYYRMEMRALETQVHRDLKPTHCWGYAGSMPGPTIETRSGEGLLVDWINNLPQQHFLPIDHSIHGAEAELPEVRTVAHVHGARVPPESDGYPELWFTPGKSALYHYPNGQDATALWYHDHALGINRLNVYAGLFGAFLIRDAVEDALNLPRDQYEIPLLLCDRLFDQNGQLHYPVSANAKSPWIPELFANATLVNGKLFPYHNVEPRKYRLRVVNCANARYFHLSLDNGQPFQQIGCDQGLLPAPVTLKLLSLAPGERADIIIDFSSNAGTQIVLKNDVLPLLQFRVSKAAVKDTSVLPAALRAVPKLLESASVKTRDLTLEEVDDLVSDPVSLSLNSKHWCMPVTEDPVIDTIETWNMINLTDDSHAMHLHLVRFQILDRRRFDTFLYQTKKIMRYTGAAIPPEANEAGWKDTVRADPGMVTRIIAKFEGYTGRYVWHCHILEHEDNEMMRPFNVIAAPIAGTT</sequence>
<dbReference type="InterPro" id="IPR011706">
    <property type="entry name" value="Cu-oxidase_C"/>
</dbReference>
<feature type="domain" description="Plastocyanin-like" evidence="2">
    <location>
        <begin position="86"/>
        <end position="130"/>
    </location>
</feature>